<proteinExistence type="predicted"/>
<dbReference type="PROSITE" id="PS51819">
    <property type="entry name" value="VOC"/>
    <property type="match status" value="1"/>
</dbReference>
<dbReference type="InterPro" id="IPR004360">
    <property type="entry name" value="Glyas_Fos-R_dOase_dom"/>
</dbReference>
<keyword evidence="2" id="KW-0223">Dioxygenase</keyword>
<dbReference type="AlphaFoldDB" id="E3J413"/>
<dbReference type="KEGG" id="fri:FraEuI1c_2613"/>
<dbReference type="Proteomes" id="UP000002484">
    <property type="component" value="Chromosome"/>
</dbReference>
<dbReference type="InParanoid" id="E3J413"/>
<dbReference type="InterPro" id="IPR029068">
    <property type="entry name" value="Glyas_Bleomycin-R_OHBP_Dase"/>
</dbReference>
<reference evidence="2 3" key="1">
    <citation type="submission" date="2010-10" db="EMBL/GenBank/DDBJ databases">
        <title>Complete sequence of Frankia sp. EuI1c.</title>
        <authorList>
            <consortium name="US DOE Joint Genome Institute"/>
            <person name="Lucas S."/>
            <person name="Copeland A."/>
            <person name="Lapidus A."/>
            <person name="Cheng J.-F."/>
            <person name="Bruce D."/>
            <person name="Goodwin L."/>
            <person name="Pitluck S."/>
            <person name="Chertkov O."/>
            <person name="Detter J.C."/>
            <person name="Han C."/>
            <person name="Tapia R."/>
            <person name="Land M."/>
            <person name="Hauser L."/>
            <person name="Jeffries C."/>
            <person name="Kyrpides N."/>
            <person name="Ivanova N."/>
            <person name="Mikhailova N."/>
            <person name="Beauchemin N."/>
            <person name="Sen A."/>
            <person name="Sur S.A."/>
            <person name="Gtari M."/>
            <person name="Wall L."/>
            <person name="Tisa L."/>
            <person name="Woyke T."/>
        </authorList>
    </citation>
    <scope>NUCLEOTIDE SEQUENCE [LARGE SCALE GENOMIC DNA]</scope>
    <source>
        <strain evidence="3">DSM 45817 / CECT 9037 / EuI1c</strain>
    </source>
</reference>
<evidence type="ECO:0000313" key="3">
    <source>
        <dbReference type="Proteomes" id="UP000002484"/>
    </source>
</evidence>
<name>E3J413_PSEI1</name>
<dbReference type="PANTHER" id="PTHR36503:SF3">
    <property type="entry name" value="BLR0126 PROTEIN"/>
    <property type="match status" value="1"/>
</dbReference>
<dbReference type="STRING" id="298654.FraEuI1c_2613"/>
<dbReference type="EMBL" id="CP002299">
    <property type="protein sequence ID" value="ADP80646.1"/>
    <property type="molecule type" value="Genomic_DNA"/>
</dbReference>
<keyword evidence="3" id="KW-1185">Reference proteome</keyword>
<dbReference type="eggNOG" id="COG0346">
    <property type="taxonomic scope" value="Bacteria"/>
</dbReference>
<dbReference type="Gene3D" id="3.10.180.10">
    <property type="entry name" value="2,3-Dihydroxybiphenyl 1,2-Dioxygenase, domain 1"/>
    <property type="match status" value="1"/>
</dbReference>
<organism evidence="2 3">
    <name type="scientific">Pseudofrankia inefficax (strain DSM 45817 / CECT 9037 / DDB 130130 / EuI1c)</name>
    <name type="common">Frankia inefficax</name>
    <dbReference type="NCBI Taxonomy" id="298654"/>
    <lineage>
        <taxon>Bacteria</taxon>
        <taxon>Bacillati</taxon>
        <taxon>Actinomycetota</taxon>
        <taxon>Actinomycetes</taxon>
        <taxon>Frankiales</taxon>
        <taxon>Frankiaceae</taxon>
        <taxon>Pseudofrankia</taxon>
    </lineage>
</organism>
<keyword evidence="2" id="KW-0560">Oxidoreductase</keyword>
<dbReference type="PANTHER" id="PTHR36503">
    <property type="entry name" value="BLR2520 PROTEIN"/>
    <property type="match status" value="1"/>
</dbReference>
<dbReference type="InterPro" id="IPR037523">
    <property type="entry name" value="VOC_core"/>
</dbReference>
<evidence type="ECO:0000259" key="1">
    <source>
        <dbReference type="PROSITE" id="PS51819"/>
    </source>
</evidence>
<protein>
    <submittedName>
        <fullName evidence="2">Glyoxalase/bleomycin resistance protein/dioxygenase</fullName>
    </submittedName>
</protein>
<evidence type="ECO:0000313" key="2">
    <source>
        <dbReference type="EMBL" id="ADP80646.1"/>
    </source>
</evidence>
<sequence>MDLVGATSDSFKPARDRCPYGLRMPTFSLTGIVVSDMARGLAFYRRLGLEIPAAADTEPHVEVTTPNGRLAFDTDATIRSFDPDWRAGTGSPRVALAFACADPAEVDKVYADLTDAGYTGERPPWDAFWGQRYATVADPDGNHVDLHAPLAGA</sequence>
<gene>
    <name evidence="2" type="ordered locus">FraEuI1c_2613</name>
</gene>
<dbReference type="GO" id="GO:0051213">
    <property type="term" value="F:dioxygenase activity"/>
    <property type="evidence" value="ECO:0007669"/>
    <property type="project" value="UniProtKB-KW"/>
</dbReference>
<dbReference type="SUPFAM" id="SSF54593">
    <property type="entry name" value="Glyoxalase/Bleomycin resistance protein/Dihydroxybiphenyl dioxygenase"/>
    <property type="match status" value="1"/>
</dbReference>
<accession>E3J413</accession>
<feature type="domain" description="VOC" evidence="1">
    <location>
        <begin position="26"/>
        <end position="149"/>
    </location>
</feature>
<dbReference type="Pfam" id="PF00903">
    <property type="entry name" value="Glyoxalase"/>
    <property type="match status" value="1"/>
</dbReference>
<dbReference type="HOGENOM" id="CLU_046006_18_3_11"/>